<accession>A0A972JNC1</accession>
<organism evidence="2 3">
    <name type="scientific">Shewanella salipaludis</name>
    <dbReference type="NCBI Taxonomy" id="2723052"/>
    <lineage>
        <taxon>Bacteria</taxon>
        <taxon>Pseudomonadati</taxon>
        <taxon>Pseudomonadota</taxon>
        <taxon>Gammaproteobacteria</taxon>
        <taxon>Alteromonadales</taxon>
        <taxon>Shewanellaceae</taxon>
        <taxon>Shewanella</taxon>
    </lineage>
</organism>
<reference evidence="2" key="1">
    <citation type="submission" date="2020-04" db="EMBL/GenBank/DDBJ databases">
        <title>Description of Shewanella salipaludis sp. nov., isolated from a salt marsh.</title>
        <authorList>
            <person name="Park S."/>
            <person name="Yoon J.-H."/>
        </authorList>
    </citation>
    <scope>NUCLEOTIDE SEQUENCE</scope>
    <source>
        <strain evidence="2">SHSM-M6</strain>
    </source>
</reference>
<evidence type="ECO:0000313" key="2">
    <source>
        <dbReference type="EMBL" id="NMH66021.1"/>
    </source>
</evidence>
<dbReference type="RefSeq" id="WP_169564754.1">
    <property type="nucleotide sequence ID" value="NZ_JAAXYH010000009.1"/>
</dbReference>
<dbReference type="Proteomes" id="UP000737113">
    <property type="component" value="Unassembled WGS sequence"/>
</dbReference>
<protein>
    <submittedName>
        <fullName evidence="2">Sulfurtransferase</fullName>
    </submittedName>
</protein>
<dbReference type="InterPro" id="IPR001763">
    <property type="entry name" value="Rhodanese-like_dom"/>
</dbReference>
<feature type="domain" description="Rhodanese" evidence="1">
    <location>
        <begin position="28"/>
        <end position="118"/>
    </location>
</feature>
<dbReference type="AlphaFoldDB" id="A0A972JNC1"/>
<dbReference type="Gene3D" id="3.40.250.10">
    <property type="entry name" value="Rhodanese-like domain"/>
    <property type="match status" value="1"/>
</dbReference>
<gene>
    <name evidence="2" type="ORF">HC757_12715</name>
</gene>
<evidence type="ECO:0000313" key="3">
    <source>
        <dbReference type="Proteomes" id="UP000737113"/>
    </source>
</evidence>
<dbReference type="SMART" id="SM00450">
    <property type="entry name" value="RHOD"/>
    <property type="match status" value="1"/>
</dbReference>
<dbReference type="CDD" id="cd00158">
    <property type="entry name" value="RHOD"/>
    <property type="match status" value="1"/>
</dbReference>
<comment type="caution">
    <text evidence="2">The sequence shown here is derived from an EMBL/GenBank/DDBJ whole genome shotgun (WGS) entry which is preliminary data.</text>
</comment>
<dbReference type="SUPFAM" id="SSF52821">
    <property type="entry name" value="Rhodanese/Cell cycle control phosphatase"/>
    <property type="match status" value="1"/>
</dbReference>
<proteinExistence type="predicted"/>
<dbReference type="EMBL" id="JAAXYH010000009">
    <property type="protein sequence ID" value="NMH66021.1"/>
    <property type="molecule type" value="Genomic_DNA"/>
</dbReference>
<name>A0A972JNC1_9GAMM</name>
<keyword evidence="3" id="KW-1185">Reference proteome</keyword>
<dbReference type="InterPro" id="IPR050229">
    <property type="entry name" value="GlpE_sulfurtransferase"/>
</dbReference>
<evidence type="ECO:0000259" key="1">
    <source>
        <dbReference type="PROSITE" id="PS50206"/>
    </source>
</evidence>
<dbReference type="PANTHER" id="PTHR43031:SF1">
    <property type="entry name" value="PYRIDINE NUCLEOTIDE-DISULPHIDE OXIDOREDUCTASE"/>
    <property type="match status" value="1"/>
</dbReference>
<sequence length="123" mass="13873">MQHNSEFFALVQSIQPKITEISIEAYQADDSWTLIDVREDHEWLAGHLPQAEHLGKGIIERDIETRFPDKSRPLLLYCGGGHRSALAAYQLQLMGYLHVASLCGGFSAWTTRQLPVIQDQAKP</sequence>
<dbReference type="PANTHER" id="PTHR43031">
    <property type="entry name" value="FAD-DEPENDENT OXIDOREDUCTASE"/>
    <property type="match status" value="1"/>
</dbReference>
<dbReference type="PROSITE" id="PS50206">
    <property type="entry name" value="RHODANESE_3"/>
    <property type="match status" value="1"/>
</dbReference>
<dbReference type="Pfam" id="PF00581">
    <property type="entry name" value="Rhodanese"/>
    <property type="match status" value="1"/>
</dbReference>
<dbReference type="InterPro" id="IPR036873">
    <property type="entry name" value="Rhodanese-like_dom_sf"/>
</dbReference>